<reference evidence="1 2" key="1">
    <citation type="submission" date="2019-12" db="EMBL/GenBank/DDBJ databases">
        <title>Functional and genomic insights into the Sphingobium yanoikuyae YC-JY1, a bacterium efficiently degrading bisphenol A.</title>
        <authorList>
            <person name="Jia Y."/>
            <person name="Li X."/>
            <person name="Wang J."/>
            <person name="Eltoukhy A."/>
            <person name="Lamraoui I."/>
            <person name="Yan Y."/>
        </authorList>
    </citation>
    <scope>NUCLEOTIDE SEQUENCE [LARGE SCALE GENOMIC DNA]</scope>
    <source>
        <strain evidence="1 2">YC-JY1</strain>
        <plasmid evidence="1 2">unnamed1</plasmid>
    </source>
</reference>
<accession>A0A6P1GQX5</accession>
<evidence type="ECO:0000313" key="2">
    <source>
        <dbReference type="Proteomes" id="UP000464086"/>
    </source>
</evidence>
<dbReference type="EMBL" id="CP047219">
    <property type="protein sequence ID" value="QHD70624.1"/>
    <property type="molecule type" value="Genomic_DNA"/>
</dbReference>
<dbReference type="RefSeq" id="WP_159368169.1">
    <property type="nucleotide sequence ID" value="NZ_CP047219.1"/>
</dbReference>
<sequence length="145" mass="16415">MPDCYIMTGENPRPQSLIAEAADQKQALAAYQRTDPTAFLLDCDEYWKAEVARTLAKFPLTPVTERFYTHMLGVLPPIYSRFNPGWFVGEAVVERVYTQFIEHNGRFYAGYANLGPGGRRWQIADIEALEASGTATEVDWFPKDS</sequence>
<dbReference type="AlphaFoldDB" id="A0A6P1GQX5"/>
<keyword evidence="1" id="KW-0614">Plasmid</keyword>
<proteinExistence type="predicted"/>
<organism evidence="1 2">
    <name type="scientific">Sphingobium yanoikuyae</name>
    <name type="common">Sphingomonas yanoikuyae</name>
    <dbReference type="NCBI Taxonomy" id="13690"/>
    <lineage>
        <taxon>Bacteria</taxon>
        <taxon>Pseudomonadati</taxon>
        <taxon>Pseudomonadota</taxon>
        <taxon>Alphaproteobacteria</taxon>
        <taxon>Sphingomonadales</taxon>
        <taxon>Sphingomonadaceae</taxon>
        <taxon>Sphingobium</taxon>
    </lineage>
</organism>
<dbReference type="Proteomes" id="UP000464086">
    <property type="component" value="Plasmid unnamed1"/>
</dbReference>
<geneLocation type="plasmid" evidence="1">
    <name>unnamed1</name>
</geneLocation>
<name>A0A6P1GQX5_SPHYA</name>
<gene>
    <name evidence="1" type="ORF">GS397_26290</name>
</gene>
<protein>
    <submittedName>
        <fullName evidence="1">Uncharacterized protein</fullName>
    </submittedName>
</protein>
<evidence type="ECO:0000313" key="1">
    <source>
        <dbReference type="EMBL" id="QHD70624.1"/>
    </source>
</evidence>